<evidence type="ECO:0000256" key="1">
    <source>
        <dbReference type="ARBA" id="ARBA00022723"/>
    </source>
</evidence>
<dbReference type="Proteomes" id="UP000186004">
    <property type="component" value="Unassembled WGS sequence"/>
</dbReference>
<dbReference type="Pfam" id="PF07883">
    <property type="entry name" value="Cupin_2"/>
    <property type="match status" value="1"/>
</dbReference>
<sequence>MPPGTEEEWHVHDRARQFFYVLAGQATMRTREGDVNLHAGAGLEIPHGVPHQIANDSDLDLQFLVVSAPSTRGDRTRVESPIGIGG</sequence>
<dbReference type="Gene3D" id="2.60.120.10">
    <property type="entry name" value="Jelly Rolls"/>
    <property type="match status" value="1"/>
</dbReference>
<organism evidence="3 4">
    <name type="scientific">Micromonospora avicenniae</name>
    <dbReference type="NCBI Taxonomy" id="1198245"/>
    <lineage>
        <taxon>Bacteria</taxon>
        <taxon>Bacillati</taxon>
        <taxon>Actinomycetota</taxon>
        <taxon>Actinomycetes</taxon>
        <taxon>Micromonosporales</taxon>
        <taxon>Micromonosporaceae</taxon>
        <taxon>Micromonospora</taxon>
    </lineage>
</organism>
<evidence type="ECO:0000259" key="2">
    <source>
        <dbReference type="Pfam" id="PF07883"/>
    </source>
</evidence>
<keyword evidence="1" id="KW-0479">Metal-binding</keyword>
<reference evidence="3 4" key="1">
    <citation type="submission" date="2017-01" db="EMBL/GenBank/DDBJ databases">
        <authorList>
            <person name="Mah S.A."/>
            <person name="Swanson W.J."/>
            <person name="Moy G.W."/>
            <person name="Vacquier V.D."/>
        </authorList>
    </citation>
    <scope>NUCLEOTIDE SEQUENCE [LARGE SCALE GENOMIC DNA]</scope>
    <source>
        <strain evidence="3 4">DSM 45758</strain>
    </source>
</reference>
<dbReference type="InterPro" id="IPR014710">
    <property type="entry name" value="RmlC-like_jellyroll"/>
</dbReference>
<dbReference type="GO" id="GO:0046872">
    <property type="term" value="F:metal ion binding"/>
    <property type="evidence" value="ECO:0007669"/>
    <property type="project" value="UniProtKB-KW"/>
</dbReference>
<dbReference type="CDD" id="cd02208">
    <property type="entry name" value="cupin_RmlC-like"/>
    <property type="match status" value="1"/>
</dbReference>
<evidence type="ECO:0000313" key="3">
    <source>
        <dbReference type="EMBL" id="SIQ68035.1"/>
    </source>
</evidence>
<accession>A0A1N6UQX2</accession>
<dbReference type="SUPFAM" id="SSF51182">
    <property type="entry name" value="RmlC-like cupins"/>
    <property type="match status" value="1"/>
</dbReference>
<proteinExistence type="predicted"/>
<dbReference type="InterPro" id="IPR013096">
    <property type="entry name" value="Cupin_2"/>
</dbReference>
<dbReference type="AlphaFoldDB" id="A0A1N6UQX2"/>
<gene>
    <name evidence="3" type="ORF">SAMN05444858_103462</name>
</gene>
<protein>
    <submittedName>
        <fullName evidence="3">Cupin domain-containing protein</fullName>
    </submittedName>
</protein>
<dbReference type="STRING" id="1198245.SAMN05444858_103462"/>
<dbReference type="EMBL" id="FTNF01000003">
    <property type="protein sequence ID" value="SIQ68035.1"/>
    <property type="molecule type" value="Genomic_DNA"/>
</dbReference>
<dbReference type="PANTHER" id="PTHR35848:SF9">
    <property type="entry name" value="SLL1358 PROTEIN"/>
    <property type="match status" value="1"/>
</dbReference>
<dbReference type="InterPro" id="IPR051610">
    <property type="entry name" value="GPI/OXD"/>
</dbReference>
<dbReference type="InterPro" id="IPR011051">
    <property type="entry name" value="RmlC_Cupin_sf"/>
</dbReference>
<dbReference type="PANTHER" id="PTHR35848">
    <property type="entry name" value="OXALATE-BINDING PROTEIN"/>
    <property type="match status" value="1"/>
</dbReference>
<keyword evidence="4" id="KW-1185">Reference proteome</keyword>
<name>A0A1N6UQX2_9ACTN</name>
<feature type="domain" description="Cupin type-2" evidence="2">
    <location>
        <begin position="1"/>
        <end position="66"/>
    </location>
</feature>
<evidence type="ECO:0000313" key="4">
    <source>
        <dbReference type="Proteomes" id="UP000186004"/>
    </source>
</evidence>